<evidence type="ECO:0000313" key="1">
    <source>
        <dbReference type="EMBL" id="CAF1563934.1"/>
    </source>
</evidence>
<comment type="caution">
    <text evidence="1">The sequence shown here is derived from an EMBL/GenBank/DDBJ whole genome shotgun (WGS) entry which is preliminary data.</text>
</comment>
<name>A0A815Y0U1_ADIRI</name>
<accession>A0A815Y0U1</accession>
<dbReference type="EMBL" id="CAJNOJ010003354">
    <property type="protein sequence ID" value="CAF1563934.1"/>
    <property type="molecule type" value="Genomic_DNA"/>
</dbReference>
<dbReference type="Proteomes" id="UP000663852">
    <property type="component" value="Unassembled WGS sequence"/>
</dbReference>
<reference evidence="1" key="1">
    <citation type="submission" date="2021-02" db="EMBL/GenBank/DDBJ databases">
        <authorList>
            <person name="Nowell W R."/>
        </authorList>
    </citation>
    <scope>NUCLEOTIDE SEQUENCE</scope>
</reference>
<sequence>MKLAKEFDPNCERQLIAASKIDKYDKGIAQKLVGEGPGSMKLQLGCVAVLNRNQDEIERKELLIVMNWLCIFWTGNEKVGM</sequence>
<dbReference type="OrthoDB" id="10055517at2759"/>
<dbReference type="Gene3D" id="3.40.50.300">
    <property type="entry name" value="P-loop containing nucleotide triphosphate hydrolases"/>
    <property type="match status" value="1"/>
</dbReference>
<feature type="non-terminal residue" evidence="1">
    <location>
        <position position="81"/>
    </location>
</feature>
<dbReference type="AlphaFoldDB" id="A0A815Y0U1"/>
<gene>
    <name evidence="1" type="ORF">EDS130_LOCUS46730</name>
</gene>
<evidence type="ECO:0000313" key="2">
    <source>
        <dbReference type="Proteomes" id="UP000663852"/>
    </source>
</evidence>
<proteinExistence type="predicted"/>
<organism evidence="1 2">
    <name type="scientific">Adineta ricciae</name>
    <name type="common">Rotifer</name>
    <dbReference type="NCBI Taxonomy" id="249248"/>
    <lineage>
        <taxon>Eukaryota</taxon>
        <taxon>Metazoa</taxon>
        <taxon>Spiralia</taxon>
        <taxon>Gnathifera</taxon>
        <taxon>Rotifera</taxon>
        <taxon>Eurotatoria</taxon>
        <taxon>Bdelloidea</taxon>
        <taxon>Adinetida</taxon>
        <taxon>Adinetidae</taxon>
        <taxon>Adineta</taxon>
    </lineage>
</organism>
<dbReference type="InterPro" id="IPR027417">
    <property type="entry name" value="P-loop_NTPase"/>
</dbReference>
<protein>
    <submittedName>
        <fullName evidence="1">Uncharacterized protein</fullName>
    </submittedName>
</protein>